<evidence type="ECO:0000259" key="1">
    <source>
        <dbReference type="PROSITE" id="PS51485"/>
    </source>
</evidence>
<protein>
    <recommendedName>
        <fullName evidence="1">Phytocyanin domain-containing protein</fullName>
    </recommendedName>
</protein>
<reference evidence="2 3" key="1">
    <citation type="journal article" date="2021" name="BMC Genomics">
        <title>Datura genome reveals duplications of psychoactive alkaloid biosynthetic genes and high mutation rate following tissue culture.</title>
        <authorList>
            <person name="Rajewski A."/>
            <person name="Carter-House D."/>
            <person name="Stajich J."/>
            <person name="Litt A."/>
        </authorList>
    </citation>
    <scope>NUCLEOTIDE SEQUENCE [LARGE SCALE GENOMIC DNA]</scope>
    <source>
        <strain evidence="2">AR-01</strain>
    </source>
</reference>
<keyword evidence="3" id="KW-1185">Reference proteome</keyword>
<dbReference type="InterPro" id="IPR008972">
    <property type="entry name" value="Cupredoxin"/>
</dbReference>
<dbReference type="PROSITE" id="PS51485">
    <property type="entry name" value="PHYTOCYANIN"/>
    <property type="match status" value="1"/>
</dbReference>
<dbReference type="EMBL" id="JACEIK010002170">
    <property type="protein sequence ID" value="MCD9559592.1"/>
    <property type="molecule type" value="Genomic_DNA"/>
</dbReference>
<gene>
    <name evidence="2" type="ORF">HAX54_017645</name>
</gene>
<dbReference type="PANTHER" id="PTHR33021">
    <property type="entry name" value="BLUE COPPER PROTEIN"/>
    <property type="match status" value="1"/>
</dbReference>
<proteinExistence type="predicted"/>
<dbReference type="Gene3D" id="2.60.40.420">
    <property type="entry name" value="Cupredoxins - blue copper proteins"/>
    <property type="match status" value="1"/>
</dbReference>
<comment type="caution">
    <text evidence="2">The sequence shown here is derived from an EMBL/GenBank/DDBJ whole genome shotgun (WGS) entry which is preliminary data.</text>
</comment>
<sequence>MTNATTYNVGDAAGWDLGVSGWENGKHFKVGDVLVFKYPKNLHSVVTVNKANYDSCTPTGKTLTSGNDKVTLVKGTNYFICGVPTHCQFDQKIAVTAN</sequence>
<dbReference type="SUPFAM" id="SSF49503">
    <property type="entry name" value="Cupredoxins"/>
    <property type="match status" value="1"/>
</dbReference>
<evidence type="ECO:0000313" key="3">
    <source>
        <dbReference type="Proteomes" id="UP000823775"/>
    </source>
</evidence>
<dbReference type="Proteomes" id="UP000823775">
    <property type="component" value="Unassembled WGS sequence"/>
</dbReference>
<feature type="domain" description="Phytocyanin" evidence="1">
    <location>
        <begin position="5"/>
        <end position="98"/>
    </location>
</feature>
<dbReference type="PANTHER" id="PTHR33021:SF424">
    <property type="entry name" value="BASIC BLUE PROTEIN"/>
    <property type="match status" value="1"/>
</dbReference>
<dbReference type="InterPro" id="IPR039391">
    <property type="entry name" value="Phytocyanin-like"/>
</dbReference>
<name>A0ABS8UN76_DATST</name>
<organism evidence="2 3">
    <name type="scientific">Datura stramonium</name>
    <name type="common">Jimsonweed</name>
    <name type="synonym">Common thornapple</name>
    <dbReference type="NCBI Taxonomy" id="4076"/>
    <lineage>
        <taxon>Eukaryota</taxon>
        <taxon>Viridiplantae</taxon>
        <taxon>Streptophyta</taxon>
        <taxon>Embryophyta</taxon>
        <taxon>Tracheophyta</taxon>
        <taxon>Spermatophyta</taxon>
        <taxon>Magnoliopsida</taxon>
        <taxon>eudicotyledons</taxon>
        <taxon>Gunneridae</taxon>
        <taxon>Pentapetalae</taxon>
        <taxon>asterids</taxon>
        <taxon>lamiids</taxon>
        <taxon>Solanales</taxon>
        <taxon>Solanaceae</taxon>
        <taxon>Solanoideae</taxon>
        <taxon>Datureae</taxon>
        <taxon>Datura</taxon>
    </lineage>
</organism>
<accession>A0ABS8UN76</accession>
<dbReference type="InterPro" id="IPR003245">
    <property type="entry name" value="Phytocyanin_dom"/>
</dbReference>
<dbReference type="Pfam" id="PF02298">
    <property type="entry name" value="Cu_bind_like"/>
    <property type="match status" value="1"/>
</dbReference>
<evidence type="ECO:0000313" key="2">
    <source>
        <dbReference type="EMBL" id="MCD9559592.1"/>
    </source>
</evidence>